<name>A0ABQ3XU25_9ACTN</name>
<proteinExistence type="predicted"/>
<keyword evidence="1" id="KW-1133">Transmembrane helix</keyword>
<organism evidence="2 3">
    <name type="scientific">Actinoplanes couchii</name>
    <dbReference type="NCBI Taxonomy" id="403638"/>
    <lineage>
        <taxon>Bacteria</taxon>
        <taxon>Bacillati</taxon>
        <taxon>Actinomycetota</taxon>
        <taxon>Actinomycetes</taxon>
        <taxon>Micromonosporales</taxon>
        <taxon>Micromonosporaceae</taxon>
        <taxon>Actinoplanes</taxon>
    </lineage>
</organism>
<accession>A0ABQ3XU25</accession>
<dbReference type="Proteomes" id="UP000612282">
    <property type="component" value="Unassembled WGS sequence"/>
</dbReference>
<feature type="transmembrane region" description="Helical" evidence="1">
    <location>
        <begin position="122"/>
        <end position="139"/>
    </location>
</feature>
<evidence type="ECO:0000313" key="3">
    <source>
        <dbReference type="Proteomes" id="UP000612282"/>
    </source>
</evidence>
<feature type="transmembrane region" description="Helical" evidence="1">
    <location>
        <begin position="85"/>
        <end position="102"/>
    </location>
</feature>
<keyword evidence="1" id="KW-0812">Transmembrane</keyword>
<protein>
    <recommendedName>
        <fullName evidence="4">Integral membrane protein</fullName>
    </recommendedName>
</protein>
<dbReference type="EMBL" id="BOMG01000157">
    <property type="protein sequence ID" value="GID62018.1"/>
    <property type="molecule type" value="Genomic_DNA"/>
</dbReference>
<keyword evidence="1" id="KW-0472">Membrane</keyword>
<evidence type="ECO:0000313" key="2">
    <source>
        <dbReference type="EMBL" id="GID62018.1"/>
    </source>
</evidence>
<feature type="transmembrane region" description="Helical" evidence="1">
    <location>
        <begin position="51"/>
        <end position="73"/>
    </location>
</feature>
<gene>
    <name evidence="2" type="ORF">Aco03nite_104220</name>
</gene>
<reference evidence="2 3" key="1">
    <citation type="submission" date="2021-01" db="EMBL/GenBank/DDBJ databases">
        <title>Whole genome shotgun sequence of Actinoplanes couchii NBRC 106145.</title>
        <authorList>
            <person name="Komaki H."/>
            <person name="Tamura T."/>
        </authorList>
    </citation>
    <scope>NUCLEOTIDE SEQUENCE [LARGE SCALE GENOMIC DNA]</scope>
    <source>
        <strain evidence="2 3">NBRC 106145</strain>
    </source>
</reference>
<evidence type="ECO:0008006" key="4">
    <source>
        <dbReference type="Google" id="ProtNLM"/>
    </source>
</evidence>
<evidence type="ECO:0000256" key="1">
    <source>
        <dbReference type="SAM" id="Phobius"/>
    </source>
</evidence>
<keyword evidence="3" id="KW-1185">Reference proteome</keyword>
<sequence>MLDRYVRHRRRQFLDVLDPGGAVLLITHLLTVRPGRAAVRIPRVTNSIAPLRWYAGLAVVFFGIVPAVMLTLLVTGSDSPFPMGYLLIGGIPLVLAAIVLALRGMTGGGEPELAAQSLNRSMALVAGADVLMLGGNFLIRMATT</sequence>
<comment type="caution">
    <text evidence="2">The sequence shown here is derived from an EMBL/GenBank/DDBJ whole genome shotgun (WGS) entry which is preliminary data.</text>
</comment>